<evidence type="ECO:0000313" key="1">
    <source>
        <dbReference type="EMBL" id="KAK0469192.1"/>
    </source>
</evidence>
<dbReference type="RefSeq" id="XP_060338985.1">
    <property type="nucleotide sequence ID" value="XM_060468974.1"/>
</dbReference>
<dbReference type="Proteomes" id="UP001175211">
    <property type="component" value="Unassembled WGS sequence"/>
</dbReference>
<comment type="caution">
    <text evidence="1">The sequence shown here is derived from an EMBL/GenBank/DDBJ whole genome shotgun (WGS) entry which is preliminary data.</text>
</comment>
<gene>
    <name evidence="1" type="ORF">EV420DRAFT_13603</name>
</gene>
<name>A0AA39NP08_ARMTA</name>
<reference evidence="1" key="1">
    <citation type="submission" date="2023-06" db="EMBL/GenBank/DDBJ databases">
        <authorList>
            <consortium name="Lawrence Berkeley National Laboratory"/>
            <person name="Ahrendt S."/>
            <person name="Sahu N."/>
            <person name="Indic B."/>
            <person name="Wong-Bajracharya J."/>
            <person name="Merenyi Z."/>
            <person name="Ke H.-M."/>
            <person name="Monk M."/>
            <person name="Kocsube S."/>
            <person name="Drula E."/>
            <person name="Lipzen A."/>
            <person name="Balint B."/>
            <person name="Henrissat B."/>
            <person name="Andreopoulos B."/>
            <person name="Martin F.M."/>
            <person name="Harder C.B."/>
            <person name="Rigling D."/>
            <person name="Ford K.L."/>
            <person name="Foster G.D."/>
            <person name="Pangilinan J."/>
            <person name="Papanicolaou A."/>
            <person name="Barry K."/>
            <person name="LaButti K."/>
            <person name="Viragh M."/>
            <person name="Koriabine M."/>
            <person name="Yan M."/>
            <person name="Riley R."/>
            <person name="Champramary S."/>
            <person name="Plett K.L."/>
            <person name="Tsai I.J."/>
            <person name="Slot J."/>
            <person name="Sipos G."/>
            <person name="Plett J."/>
            <person name="Nagy L.G."/>
            <person name="Grigoriev I.V."/>
        </authorList>
    </citation>
    <scope>NUCLEOTIDE SEQUENCE</scope>
    <source>
        <strain evidence="1">CCBAS 213</strain>
    </source>
</reference>
<dbReference type="EMBL" id="JAUEPS010000001">
    <property type="protein sequence ID" value="KAK0469192.1"/>
    <property type="molecule type" value="Genomic_DNA"/>
</dbReference>
<proteinExistence type="predicted"/>
<evidence type="ECO:0000313" key="2">
    <source>
        <dbReference type="Proteomes" id="UP001175211"/>
    </source>
</evidence>
<dbReference type="GeneID" id="85352522"/>
<organism evidence="1 2">
    <name type="scientific">Armillaria tabescens</name>
    <name type="common">Ringless honey mushroom</name>
    <name type="synonym">Agaricus tabescens</name>
    <dbReference type="NCBI Taxonomy" id="1929756"/>
    <lineage>
        <taxon>Eukaryota</taxon>
        <taxon>Fungi</taxon>
        <taxon>Dikarya</taxon>
        <taxon>Basidiomycota</taxon>
        <taxon>Agaricomycotina</taxon>
        <taxon>Agaricomycetes</taxon>
        <taxon>Agaricomycetidae</taxon>
        <taxon>Agaricales</taxon>
        <taxon>Marasmiineae</taxon>
        <taxon>Physalacriaceae</taxon>
        <taxon>Desarmillaria</taxon>
    </lineage>
</organism>
<accession>A0AA39NP08</accession>
<sequence>MSSSSAGAILGTDSDKGLKTAASGDPSLPQELIDAIVGELEGDDVVLRNASLVNHSFHSSCQKLLFSRIELKFRPTRHNPYIQFHRLILDSPRIPALVKTLLIHDFYGGGLESTWFLQDDILIPRIIELLVNLTSITVHGARFITRRCQNLSSATRASLFYTPLPRLTRISLVNVIFPDFQELVDLLVDRPTLQEVKLLDVLIHAQTIAGSSPYHGVIDRSRLPQLSSLAVRMSQLEGSPFEMLMNSSFSTHVFGQLEKLQFYLTCTPRSVHSGSLQKLLDMTQDTLEELVLYTFIERSTENFVDISCVPRITCVFSTYDFIGGLPDLFRGHYDREQCRMGDVTLRVVLLDSQALNRCPAETWESLDDLMVRVKNRVNFVVVTEPESVGRPRNKQLDKQKVMEGLRRTNLTGILDVEVIGGDLRTELERGYITL</sequence>
<dbReference type="AlphaFoldDB" id="A0AA39NP08"/>
<protein>
    <submittedName>
        <fullName evidence="1">Uncharacterized protein</fullName>
    </submittedName>
</protein>
<keyword evidence="2" id="KW-1185">Reference proteome</keyword>